<accession>A0A5J4XAX3</accession>
<dbReference type="Proteomes" id="UP000324800">
    <property type="component" value="Unassembled WGS sequence"/>
</dbReference>
<dbReference type="OrthoDB" id="1068471at2759"/>
<dbReference type="InterPro" id="IPR051242">
    <property type="entry name" value="WD-EF-hand_domain"/>
</dbReference>
<dbReference type="PANTHER" id="PTHR44324">
    <property type="entry name" value="WD40 REPEAT DOMAIN 95"/>
    <property type="match status" value="1"/>
</dbReference>
<keyword evidence="1" id="KW-0677">Repeat</keyword>
<feature type="compositionally biased region" description="Basic and acidic residues" evidence="3">
    <location>
        <begin position="285"/>
        <end position="302"/>
    </location>
</feature>
<dbReference type="SUPFAM" id="SSF47473">
    <property type="entry name" value="EF-hand"/>
    <property type="match status" value="1"/>
</dbReference>
<dbReference type="InterPro" id="IPR001680">
    <property type="entry name" value="WD40_rpt"/>
</dbReference>
<dbReference type="SMART" id="SM00320">
    <property type="entry name" value="WD40"/>
    <property type="match status" value="2"/>
</dbReference>
<dbReference type="Gene3D" id="1.10.238.10">
    <property type="entry name" value="EF-hand"/>
    <property type="match status" value="1"/>
</dbReference>
<evidence type="ECO:0000313" key="6">
    <source>
        <dbReference type="Proteomes" id="UP000324800"/>
    </source>
</evidence>
<reference evidence="5 6" key="1">
    <citation type="submission" date="2019-03" db="EMBL/GenBank/DDBJ databases">
        <title>Single cell metagenomics reveals metabolic interactions within the superorganism composed of flagellate Streblomastix strix and complex community of Bacteroidetes bacteria on its surface.</title>
        <authorList>
            <person name="Treitli S.C."/>
            <person name="Kolisko M."/>
            <person name="Husnik F."/>
            <person name="Keeling P."/>
            <person name="Hampl V."/>
        </authorList>
    </citation>
    <scope>NUCLEOTIDE SEQUENCE [LARGE SCALE GENOMIC DNA]</scope>
    <source>
        <strain evidence="5">ST1C</strain>
    </source>
</reference>
<protein>
    <recommendedName>
        <fullName evidence="4">EF-hand domain-containing protein</fullName>
    </recommendedName>
</protein>
<gene>
    <name evidence="5" type="ORF">EZS28_000526</name>
</gene>
<dbReference type="InterPro" id="IPR015943">
    <property type="entry name" value="WD40/YVTN_repeat-like_dom_sf"/>
</dbReference>
<dbReference type="AlphaFoldDB" id="A0A5J4XAX3"/>
<dbReference type="PROSITE" id="PS50222">
    <property type="entry name" value="EF_HAND_2"/>
    <property type="match status" value="1"/>
</dbReference>
<feature type="repeat" description="WD" evidence="2">
    <location>
        <begin position="158"/>
        <end position="190"/>
    </location>
</feature>
<name>A0A5J4XAX3_9EUKA</name>
<keyword evidence="2" id="KW-0853">WD repeat</keyword>
<dbReference type="PROSITE" id="PS50294">
    <property type="entry name" value="WD_REPEATS_REGION"/>
    <property type="match status" value="1"/>
</dbReference>
<comment type="caution">
    <text evidence="5">The sequence shown here is derived from an EMBL/GenBank/DDBJ whole genome shotgun (WGS) entry which is preliminary data.</text>
</comment>
<dbReference type="SUPFAM" id="SSF50978">
    <property type="entry name" value="WD40 repeat-like"/>
    <property type="match status" value="1"/>
</dbReference>
<feature type="domain" description="EF-hand" evidence="4">
    <location>
        <begin position="64"/>
        <end position="99"/>
    </location>
</feature>
<dbReference type="Pfam" id="PF00400">
    <property type="entry name" value="WD40"/>
    <property type="match status" value="1"/>
</dbReference>
<evidence type="ECO:0000256" key="2">
    <source>
        <dbReference type="PROSITE-ProRule" id="PRU00221"/>
    </source>
</evidence>
<organism evidence="5 6">
    <name type="scientific">Streblomastix strix</name>
    <dbReference type="NCBI Taxonomy" id="222440"/>
    <lineage>
        <taxon>Eukaryota</taxon>
        <taxon>Metamonada</taxon>
        <taxon>Preaxostyla</taxon>
        <taxon>Oxymonadida</taxon>
        <taxon>Streblomastigidae</taxon>
        <taxon>Streblomastix</taxon>
    </lineage>
</organism>
<evidence type="ECO:0000256" key="3">
    <source>
        <dbReference type="SAM" id="MobiDB-lite"/>
    </source>
</evidence>
<evidence type="ECO:0000259" key="4">
    <source>
        <dbReference type="PROSITE" id="PS50222"/>
    </source>
</evidence>
<dbReference type="GO" id="GO:0005509">
    <property type="term" value="F:calcium ion binding"/>
    <property type="evidence" value="ECO:0007669"/>
    <property type="project" value="InterPro"/>
</dbReference>
<dbReference type="InterPro" id="IPR002048">
    <property type="entry name" value="EF_hand_dom"/>
</dbReference>
<dbReference type="PANTHER" id="PTHR44324:SF4">
    <property type="entry name" value="WD40 REPEAT DOMAIN 95"/>
    <property type="match status" value="1"/>
</dbReference>
<dbReference type="EMBL" id="SNRW01000043">
    <property type="protein sequence ID" value="KAA6403956.1"/>
    <property type="molecule type" value="Genomic_DNA"/>
</dbReference>
<evidence type="ECO:0000313" key="5">
    <source>
        <dbReference type="EMBL" id="KAA6403956.1"/>
    </source>
</evidence>
<dbReference type="Gene3D" id="2.130.10.10">
    <property type="entry name" value="YVTN repeat-like/Quinoprotein amine dehydrogenase"/>
    <property type="match status" value="1"/>
</dbReference>
<dbReference type="PROSITE" id="PS50082">
    <property type="entry name" value="WD_REPEATS_2"/>
    <property type="match status" value="1"/>
</dbReference>
<sequence length="313" mass="36147">METNEPDVKRCGRDQQLFAMNLMMELSSDSMVRLKTEFQSREIQMADFIMLMEEYLPNMYFDENCIRNLVNLFEEIDVNGDGGMEWDEFTQFIIESAFTVQSGNCGQKIYNFIADVQMTDRISFMSYSPITRRLYCAEEHTNNVIIINPTNGTHISTITGHTGTVTSCVYIPQWRVLATASLDQTIALWDEDSGFCICFQTSALEKEDPHVQMVLYWDQNHEMLFSGGINGRINIFTITNNEKWKIVNSGILPEDKVLLKKRLDVLRSVQMSQTLTKRTLNQSMEKLENIGNKNKEEDKEKEEQDPDDDELSS</sequence>
<proteinExistence type="predicted"/>
<evidence type="ECO:0000256" key="1">
    <source>
        <dbReference type="ARBA" id="ARBA00022737"/>
    </source>
</evidence>
<dbReference type="InterPro" id="IPR011992">
    <property type="entry name" value="EF-hand-dom_pair"/>
</dbReference>
<feature type="region of interest" description="Disordered" evidence="3">
    <location>
        <begin position="280"/>
        <end position="313"/>
    </location>
</feature>
<feature type="compositionally biased region" description="Acidic residues" evidence="3">
    <location>
        <begin position="303"/>
        <end position="313"/>
    </location>
</feature>
<dbReference type="InterPro" id="IPR036322">
    <property type="entry name" value="WD40_repeat_dom_sf"/>
</dbReference>